<dbReference type="Proteomes" id="UP000499080">
    <property type="component" value="Unassembled WGS sequence"/>
</dbReference>
<evidence type="ECO:0000313" key="4">
    <source>
        <dbReference type="Proteomes" id="UP000499080"/>
    </source>
</evidence>
<name>A0A4Y2IND2_ARAVE</name>
<dbReference type="EMBL" id="BGPR01107175">
    <property type="protein sequence ID" value="GBM78709.1"/>
    <property type="molecule type" value="Genomic_DNA"/>
</dbReference>
<feature type="compositionally biased region" description="Polar residues" evidence="1">
    <location>
        <begin position="98"/>
        <end position="109"/>
    </location>
</feature>
<comment type="caution">
    <text evidence="2">The sequence shown here is derived from an EMBL/GenBank/DDBJ whole genome shotgun (WGS) entry which is preliminary data.</text>
</comment>
<dbReference type="AlphaFoldDB" id="A0A4Y2IND2"/>
<keyword evidence="4" id="KW-1185">Reference proteome</keyword>
<feature type="region of interest" description="Disordered" evidence="1">
    <location>
        <begin position="1"/>
        <end position="30"/>
    </location>
</feature>
<dbReference type="EMBL" id="BGPR01107180">
    <property type="protein sequence ID" value="GBM78718.1"/>
    <property type="molecule type" value="Genomic_DNA"/>
</dbReference>
<protein>
    <submittedName>
        <fullName evidence="2">Uncharacterized protein</fullName>
    </submittedName>
</protein>
<feature type="compositionally biased region" description="Basic and acidic residues" evidence="1">
    <location>
        <begin position="70"/>
        <end position="89"/>
    </location>
</feature>
<feature type="compositionally biased region" description="Basic and acidic residues" evidence="1">
    <location>
        <begin position="10"/>
        <end position="30"/>
    </location>
</feature>
<proteinExistence type="predicted"/>
<evidence type="ECO:0000313" key="2">
    <source>
        <dbReference type="EMBL" id="GBM78709.1"/>
    </source>
</evidence>
<accession>A0A4Y2IND2</accession>
<organism evidence="2 4">
    <name type="scientific">Araneus ventricosus</name>
    <name type="common">Orbweaver spider</name>
    <name type="synonym">Epeira ventricosa</name>
    <dbReference type="NCBI Taxonomy" id="182803"/>
    <lineage>
        <taxon>Eukaryota</taxon>
        <taxon>Metazoa</taxon>
        <taxon>Ecdysozoa</taxon>
        <taxon>Arthropoda</taxon>
        <taxon>Chelicerata</taxon>
        <taxon>Arachnida</taxon>
        <taxon>Araneae</taxon>
        <taxon>Araneomorphae</taxon>
        <taxon>Entelegynae</taxon>
        <taxon>Araneoidea</taxon>
        <taxon>Araneidae</taxon>
        <taxon>Araneus</taxon>
    </lineage>
</organism>
<reference evidence="2 4" key="1">
    <citation type="journal article" date="2019" name="Sci. Rep.">
        <title>Orb-weaving spider Araneus ventricosus genome elucidates the spidroin gene catalogue.</title>
        <authorList>
            <person name="Kono N."/>
            <person name="Nakamura H."/>
            <person name="Ohtoshi R."/>
            <person name="Moran D.A.P."/>
            <person name="Shinohara A."/>
            <person name="Yoshida Y."/>
            <person name="Fujiwara M."/>
            <person name="Mori M."/>
            <person name="Tomita M."/>
            <person name="Arakawa K."/>
        </authorList>
    </citation>
    <scope>NUCLEOTIDE SEQUENCE [LARGE SCALE GENOMIC DNA]</scope>
</reference>
<gene>
    <name evidence="2" type="ORF">AVEN_228921_1</name>
    <name evidence="3" type="ORF">AVEN_260710_1</name>
</gene>
<evidence type="ECO:0000256" key="1">
    <source>
        <dbReference type="SAM" id="MobiDB-lite"/>
    </source>
</evidence>
<feature type="region of interest" description="Disordered" evidence="1">
    <location>
        <begin position="70"/>
        <end position="109"/>
    </location>
</feature>
<evidence type="ECO:0000313" key="3">
    <source>
        <dbReference type="EMBL" id="GBM78718.1"/>
    </source>
</evidence>
<sequence>MASPTITKRSGVDGCRRDKKKKGEDETARHELHADINNLIFNSLRDHEPHSTCRQTNPFQSVFLPVSRWHTKDSRECSTHTHRERERRSRSNLFRGELNSNPRRSVTDS</sequence>